<sequence>MKRTGFVDVPYRPHYWLSDARSQACLVGHDPLGKPDFEGLVRFDVEIKDGRIAAIAPLGTAPAGAIDLKGGLVWPGFVDIHTHLDKGHIWPRSPNPDGSFLGAATATASDRKARWTAADVQARMEFGLQCAWAQGTVAVRTHIDSLAPQAEISWPVFKTVRDAWADRIDVQAASIMPMDAFAEPQGEQLADIVADAGGILGAVTRLTGGVHDALPAEFLELLERFFRLAIDRGVDVDLHVDESGDSGAKALIEIARTATRLGFKGRLQCGHCCSLAVQPDDFVDATLRAIADAGIAVVSLPMCNMYLQGRNTGRTPRWRGVTLLHELKDAGIEVSIASDNCRDPFYAFGDHDMLEVMTQATRIAHLDHPFGDWSRAYTAIPASVMGLPGRGLLKAGAPADLVLLSARYMSEMLSRNQADRVVLRDGRAIDTSLPDYRVLDQHIGANP</sequence>
<dbReference type="GO" id="GO:0046872">
    <property type="term" value="F:metal ion binding"/>
    <property type="evidence" value="ECO:0007669"/>
    <property type="project" value="UniProtKB-KW"/>
</dbReference>
<proteinExistence type="predicted"/>
<dbReference type="SUPFAM" id="SSF51338">
    <property type="entry name" value="Composite domain of metallo-dependent hydrolases"/>
    <property type="match status" value="1"/>
</dbReference>
<evidence type="ECO:0000313" key="4">
    <source>
        <dbReference type="EMBL" id="GEP53649.1"/>
    </source>
</evidence>
<dbReference type="GO" id="GO:0035888">
    <property type="term" value="F:isoguanine deaminase activity"/>
    <property type="evidence" value="ECO:0007669"/>
    <property type="project" value="TreeGrafter"/>
</dbReference>
<feature type="domain" description="Amidohydrolase 3" evidence="3">
    <location>
        <begin position="200"/>
        <end position="415"/>
    </location>
</feature>
<evidence type="ECO:0000259" key="3">
    <source>
        <dbReference type="Pfam" id="PF07969"/>
    </source>
</evidence>
<dbReference type="InterPro" id="IPR032466">
    <property type="entry name" value="Metal_Hydrolase"/>
</dbReference>
<evidence type="ECO:0000256" key="1">
    <source>
        <dbReference type="ARBA" id="ARBA00022723"/>
    </source>
</evidence>
<dbReference type="Gene3D" id="3.20.20.140">
    <property type="entry name" value="Metal-dependent hydrolases"/>
    <property type="match status" value="1"/>
</dbReference>
<dbReference type="GO" id="GO:0006209">
    <property type="term" value="P:cytosine catabolic process"/>
    <property type="evidence" value="ECO:0007669"/>
    <property type="project" value="TreeGrafter"/>
</dbReference>
<evidence type="ECO:0000313" key="5">
    <source>
        <dbReference type="Proteomes" id="UP000321058"/>
    </source>
</evidence>
<dbReference type="AlphaFoldDB" id="A0A512N3S7"/>
<organism evidence="4 5">
    <name type="scientific">Reyranella soli</name>
    <dbReference type="NCBI Taxonomy" id="1230389"/>
    <lineage>
        <taxon>Bacteria</taxon>
        <taxon>Pseudomonadati</taxon>
        <taxon>Pseudomonadota</taxon>
        <taxon>Alphaproteobacteria</taxon>
        <taxon>Hyphomicrobiales</taxon>
        <taxon>Reyranellaceae</taxon>
        <taxon>Reyranella</taxon>
    </lineage>
</organism>
<protein>
    <submittedName>
        <fullName evidence="4">Amidohydrolase</fullName>
    </submittedName>
</protein>
<keyword evidence="2 4" id="KW-0378">Hydrolase</keyword>
<dbReference type="Pfam" id="PF07969">
    <property type="entry name" value="Amidohydro_3"/>
    <property type="match status" value="2"/>
</dbReference>
<dbReference type="PANTHER" id="PTHR32027:SF0">
    <property type="entry name" value="CYTOSINE DEAMINASE"/>
    <property type="match status" value="1"/>
</dbReference>
<evidence type="ECO:0000256" key="2">
    <source>
        <dbReference type="ARBA" id="ARBA00022801"/>
    </source>
</evidence>
<dbReference type="Proteomes" id="UP000321058">
    <property type="component" value="Unassembled WGS sequence"/>
</dbReference>
<comment type="caution">
    <text evidence="4">The sequence shown here is derived from an EMBL/GenBank/DDBJ whole genome shotgun (WGS) entry which is preliminary data.</text>
</comment>
<accession>A0A512N3S7</accession>
<dbReference type="InterPro" id="IPR013108">
    <property type="entry name" value="Amidohydro_3"/>
</dbReference>
<dbReference type="InterPro" id="IPR011059">
    <property type="entry name" value="Metal-dep_hydrolase_composite"/>
</dbReference>
<keyword evidence="5" id="KW-1185">Reference proteome</keyword>
<dbReference type="FunFam" id="3.20.20.140:FF:000019">
    <property type="entry name" value="Cytosine deaminase"/>
    <property type="match status" value="1"/>
</dbReference>
<dbReference type="PANTHER" id="PTHR32027">
    <property type="entry name" value="CYTOSINE DEAMINASE"/>
    <property type="match status" value="1"/>
</dbReference>
<dbReference type="InterPro" id="IPR052349">
    <property type="entry name" value="Metallo-hydrolase_Enzymes"/>
</dbReference>
<dbReference type="GO" id="GO:0004131">
    <property type="term" value="F:cytosine deaminase activity"/>
    <property type="evidence" value="ECO:0007669"/>
    <property type="project" value="TreeGrafter"/>
</dbReference>
<keyword evidence="1" id="KW-0479">Metal-binding</keyword>
<dbReference type="SUPFAM" id="SSF51556">
    <property type="entry name" value="Metallo-dependent hydrolases"/>
    <property type="match status" value="1"/>
</dbReference>
<reference evidence="4 5" key="1">
    <citation type="submission" date="2019-07" db="EMBL/GenBank/DDBJ databases">
        <title>Whole genome shotgun sequence of Reyranella soli NBRC 108950.</title>
        <authorList>
            <person name="Hosoyama A."/>
            <person name="Uohara A."/>
            <person name="Ohji S."/>
            <person name="Ichikawa N."/>
        </authorList>
    </citation>
    <scope>NUCLEOTIDE SEQUENCE [LARGE SCALE GENOMIC DNA]</scope>
    <source>
        <strain evidence="4 5">NBRC 108950</strain>
    </source>
</reference>
<name>A0A512N3S7_9HYPH</name>
<feature type="domain" description="Amidohydrolase 3" evidence="3">
    <location>
        <begin position="65"/>
        <end position="115"/>
    </location>
</feature>
<dbReference type="CDD" id="cd01293">
    <property type="entry name" value="Bact_CD"/>
    <property type="match status" value="1"/>
</dbReference>
<dbReference type="OrthoDB" id="9815027at2"/>
<dbReference type="EMBL" id="BKAJ01000014">
    <property type="protein sequence ID" value="GEP53649.1"/>
    <property type="molecule type" value="Genomic_DNA"/>
</dbReference>
<dbReference type="RefSeq" id="WP_147146499.1">
    <property type="nucleotide sequence ID" value="NZ_BKAJ01000014.1"/>
</dbReference>
<gene>
    <name evidence="4" type="ORF">RSO01_08150</name>
</gene>
<dbReference type="Gene3D" id="2.30.40.10">
    <property type="entry name" value="Urease, subunit C, domain 1"/>
    <property type="match status" value="1"/>
</dbReference>
<dbReference type="NCBIfam" id="NF005759">
    <property type="entry name" value="PRK07583.1"/>
    <property type="match status" value="1"/>
</dbReference>